<proteinExistence type="predicted"/>
<dbReference type="InterPro" id="IPR009045">
    <property type="entry name" value="Zn_M74/Hedgehog-like"/>
</dbReference>
<sequence length="175" mass="19273">MRGTEKLHPEVRRRAEKLVQLAMERFKLEVQITETLRTAEEQAALFAQSRKPLDEVNALRKKAGMAPIDEAGNRHAVTWAPTASDSFHGYGLAFDIVVKSGRQVDWSNGCDWNQDGVSDWAQVGGLAAECGLEWGGNWTSKPDLPHYQAPQGWTIASLKARGMVAGRTVTEVLTA</sequence>
<feature type="domain" description="Peptidase M15C" evidence="1">
    <location>
        <begin position="83"/>
        <end position="148"/>
    </location>
</feature>
<keyword evidence="3" id="KW-1185">Reference proteome</keyword>
<evidence type="ECO:0000313" key="2">
    <source>
        <dbReference type="EMBL" id="OAN50088.1"/>
    </source>
</evidence>
<dbReference type="Pfam" id="PF13539">
    <property type="entry name" value="Peptidase_M15_4"/>
    <property type="match status" value="1"/>
</dbReference>
<dbReference type="SUPFAM" id="SSF55166">
    <property type="entry name" value="Hedgehog/DD-peptidase"/>
    <property type="match status" value="1"/>
</dbReference>
<organism evidence="2 3">
    <name type="scientific">Magnetospirillum moscoviense</name>
    <dbReference type="NCBI Taxonomy" id="1437059"/>
    <lineage>
        <taxon>Bacteria</taxon>
        <taxon>Pseudomonadati</taxon>
        <taxon>Pseudomonadota</taxon>
        <taxon>Alphaproteobacteria</taxon>
        <taxon>Rhodospirillales</taxon>
        <taxon>Rhodospirillaceae</taxon>
        <taxon>Magnetospirillum</taxon>
    </lineage>
</organism>
<evidence type="ECO:0000313" key="3">
    <source>
        <dbReference type="Proteomes" id="UP000078543"/>
    </source>
</evidence>
<evidence type="ECO:0000259" key="1">
    <source>
        <dbReference type="Pfam" id="PF13539"/>
    </source>
</evidence>
<dbReference type="EMBL" id="LWQU01000141">
    <property type="protein sequence ID" value="OAN50088.1"/>
    <property type="molecule type" value="Genomic_DNA"/>
</dbReference>
<dbReference type="RefSeq" id="WP_068500915.1">
    <property type="nucleotide sequence ID" value="NZ_LWQU01000141.1"/>
</dbReference>
<dbReference type="AlphaFoldDB" id="A0A178MPP8"/>
<dbReference type="GO" id="GO:0008233">
    <property type="term" value="F:peptidase activity"/>
    <property type="evidence" value="ECO:0007669"/>
    <property type="project" value="InterPro"/>
</dbReference>
<dbReference type="InterPro" id="IPR039561">
    <property type="entry name" value="Peptidase_M15C"/>
</dbReference>
<dbReference type="STRING" id="1437059.A6A05_02440"/>
<accession>A0A178MPP8</accession>
<comment type="caution">
    <text evidence="2">The sequence shown here is derived from an EMBL/GenBank/DDBJ whole genome shotgun (WGS) entry which is preliminary data.</text>
</comment>
<dbReference type="Proteomes" id="UP000078543">
    <property type="component" value="Unassembled WGS sequence"/>
</dbReference>
<reference evidence="2 3" key="1">
    <citation type="submission" date="2016-04" db="EMBL/GenBank/DDBJ databases">
        <title>Draft genome sequence of freshwater magnetotactic bacteria Magnetospirillum marisnigri SP-1 and Magnetospirillum moscoviense BB-1.</title>
        <authorList>
            <person name="Koziaeva V."/>
            <person name="Dziuba M.V."/>
            <person name="Ivanov T.M."/>
            <person name="Kuznetsov B."/>
            <person name="Grouzdev D.S."/>
        </authorList>
    </citation>
    <scope>NUCLEOTIDE SEQUENCE [LARGE SCALE GENOMIC DNA]</scope>
    <source>
        <strain evidence="2 3">BB-1</strain>
    </source>
</reference>
<gene>
    <name evidence="2" type="ORF">A6A05_02440</name>
</gene>
<protein>
    <recommendedName>
        <fullName evidence="1">Peptidase M15C domain-containing protein</fullName>
    </recommendedName>
</protein>
<dbReference type="OrthoDB" id="8479979at2"/>
<name>A0A178MPP8_9PROT</name>
<dbReference type="Gene3D" id="3.30.1380.10">
    <property type="match status" value="1"/>
</dbReference>
<dbReference type="CDD" id="cd14845">
    <property type="entry name" value="L-Ala-D-Glu_peptidase_like"/>
    <property type="match status" value="1"/>
</dbReference>